<dbReference type="EMBL" id="CP072649">
    <property type="protein sequence ID" value="QUW04119.1"/>
    <property type="molecule type" value="Genomic_DNA"/>
</dbReference>
<reference evidence="1 2" key="1">
    <citation type="submission" date="2021-03" db="EMBL/GenBank/DDBJ databases">
        <title>Genomic and phenotypic characterization of Chloracidobacterium isolates provides evidence for multiple species.</title>
        <authorList>
            <person name="Saini M.K."/>
            <person name="Costas A.M.G."/>
            <person name="Tank M."/>
            <person name="Bryant D.A."/>
        </authorList>
    </citation>
    <scope>NUCLEOTIDE SEQUENCE [LARGE SCALE GENOMIC DNA]</scope>
    <source>
        <strain evidence="1 2">BV2-C</strain>
    </source>
</reference>
<proteinExistence type="predicted"/>
<dbReference type="Proteomes" id="UP000676506">
    <property type="component" value="Chromosome 2"/>
</dbReference>
<gene>
    <name evidence="1" type="ORF">J8C06_13815</name>
</gene>
<keyword evidence="2" id="KW-1185">Reference proteome</keyword>
<dbReference type="RefSeq" id="WP_211430008.1">
    <property type="nucleotide sequence ID" value="NZ_CP072649.1"/>
</dbReference>
<protein>
    <submittedName>
        <fullName evidence="1">Uncharacterized protein</fullName>
    </submittedName>
</protein>
<evidence type="ECO:0000313" key="1">
    <source>
        <dbReference type="EMBL" id="QUW04119.1"/>
    </source>
</evidence>
<organism evidence="1 2">
    <name type="scientific">Chloracidobacterium validum</name>
    <dbReference type="NCBI Taxonomy" id="2821543"/>
    <lineage>
        <taxon>Bacteria</taxon>
        <taxon>Pseudomonadati</taxon>
        <taxon>Acidobacteriota</taxon>
        <taxon>Terriglobia</taxon>
        <taxon>Terriglobales</taxon>
        <taxon>Acidobacteriaceae</taxon>
        <taxon>Chloracidobacterium</taxon>
    </lineage>
</organism>
<sequence>MQRTSNITFGDNVRLRSTPETEALGVAGQVGQVYGETKPSITGVTVIGQPTKDEALNVHVEGWTDTLWFAPELLEFVDHAAGAEIRLDGVPKKWTRNASGEWVESSGKKPWLKFW</sequence>
<name>A0ABX8BB10_9BACT</name>
<evidence type="ECO:0000313" key="2">
    <source>
        <dbReference type="Proteomes" id="UP000676506"/>
    </source>
</evidence>
<accession>A0ABX8BB10</accession>